<organism evidence="2 3">
    <name type="scientific">Coccidioides immitis (strain RS)</name>
    <name type="common">Valley fever fungus</name>
    <dbReference type="NCBI Taxonomy" id="246410"/>
    <lineage>
        <taxon>Eukaryota</taxon>
        <taxon>Fungi</taxon>
        <taxon>Dikarya</taxon>
        <taxon>Ascomycota</taxon>
        <taxon>Pezizomycotina</taxon>
        <taxon>Eurotiomycetes</taxon>
        <taxon>Eurotiomycetidae</taxon>
        <taxon>Onygenales</taxon>
        <taxon>Onygenaceae</taxon>
        <taxon>Coccidioides</taxon>
    </lineage>
</organism>
<dbReference type="VEuPathDB" id="FungiDB:CIMG_13610"/>
<dbReference type="RefSeq" id="XP_004444904.1">
    <property type="nucleotide sequence ID" value="XM_004444847.1"/>
</dbReference>
<protein>
    <submittedName>
        <fullName evidence="2">Uncharacterized protein</fullName>
    </submittedName>
</protein>
<dbReference type="InParanoid" id="A0A0D8JVP2"/>
<evidence type="ECO:0000313" key="2">
    <source>
        <dbReference type="EMBL" id="KJF61377.1"/>
    </source>
</evidence>
<proteinExistence type="predicted"/>
<dbReference type="EMBL" id="GG704915">
    <property type="protein sequence ID" value="KJF61377.1"/>
    <property type="molecule type" value="Genomic_DNA"/>
</dbReference>
<feature type="region of interest" description="Disordered" evidence="1">
    <location>
        <begin position="1"/>
        <end position="63"/>
    </location>
</feature>
<dbReference type="GeneID" id="24165237"/>
<feature type="compositionally biased region" description="Polar residues" evidence="1">
    <location>
        <begin position="10"/>
        <end position="23"/>
    </location>
</feature>
<dbReference type="Proteomes" id="UP000001261">
    <property type="component" value="Unassembled WGS sequence"/>
</dbReference>
<dbReference type="AlphaFoldDB" id="A0A0D8JVP2"/>
<reference evidence="3" key="1">
    <citation type="journal article" date="2009" name="Genome Res.">
        <title>Comparative genomic analyses of the human fungal pathogens Coccidioides and their relatives.</title>
        <authorList>
            <person name="Sharpton T.J."/>
            <person name="Stajich J.E."/>
            <person name="Rounsley S.D."/>
            <person name="Gardner M.J."/>
            <person name="Wortman J.R."/>
            <person name="Jordar V.S."/>
            <person name="Maiti R."/>
            <person name="Kodira C.D."/>
            <person name="Neafsey D.E."/>
            <person name="Zeng Q."/>
            <person name="Hung C.-Y."/>
            <person name="McMahan C."/>
            <person name="Muszewska A."/>
            <person name="Grynberg M."/>
            <person name="Mandel M.A."/>
            <person name="Kellner E.M."/>
            <person name="Barker B.M."/>
            <person name="Galgiani J.N."/>
            <person name="Orbach M.J."/>
            <person name="Kirkland T.N."/>
            <person name="Cole G.T."/>
            <person name="Henn M.R."/>
            <person name="Birren B.W."/>
            <person name="Taylor J.W."/>
        </authorList>
    </citation>
    <scope>NUCLEOTIDE SEQUENCE [LARGE SCALE GENOMIC DNA]</scope>
    <source>
        <strain evidence="3">RS</strain>
    </source>
</reference>
<accession>A0A0D8JVP2</accession>
<gene>
    <name evidence="2" type="ORF">CIMG_13610</name>
</gene>
<dbReference type="KEGG" id="cim:CIMG_13610"/>
<reference evidence="3" key="2">
    <citation type="journal article" date="2010" name="Genome Res.">
        <title>Population genomic sequencing of Coccidioides fungi reveals recent hybridization and transposon control.</title>
        <authorList>
            <person name="Neafsey D.E."/>
            <person name="Barker B.M."/>
            <person name="Sharpton T.J."/>
            <person name="Stajich J.E."/>
            <person name="Park D.J."/>
            <person name="Whiston E."/>
            <person name="Hung C.-Y."/>
            <person name="McMahan C."/>
            <person name="White J."/>
            <person name="Sykes S."/>
            <person name="Heiman D."/>
            <person name="Young S."/>
            <person name="Zeng Q."/>
            <person name="Abouelleil A."/>
            <person name="Aftuck L."/>
            <person name="Bessette D."/>
            <person name="Brown A."/>
            <person name="FitzGerald M."/>
            <person name="Lui A."/>
            <person name="Macdonald J.P."/>
            <person name="Priest M."/>
            <person name="Orbach M.J."/>
            <person name="Galgiani J.N."/>
            <person name="Kirkland T.N."/>
            <person name="Cole G.T."/>
            <person name="Birren B.W."/>
            <person name="Henn M.R."/>
            <person name="Taylor J.W."/>
            <person name="Rounsley S.D."/>
        </authorList>
    </citation>
    <scope>GENOME REANNOTATION</scope>
    <source>
        <strain evidence="3">RS</strain>
    </source>
</reference>
<feature type="compositionally biased region" description="Basic residues" evidence="1">
    <location>
        <begin position="48"/>
        <end position="63"/>
    </location>
</feature>
<sequence>MGDDERRVQQLCSPTTPTSTNRNAEGKGGGRRVKEREEGKRTTEQAKKIKQNKIKKAIRTGCQ</sequence>
<evidence type="ECO:0000313" key="3">
    <source>
        <dbReference type="Proteomes" id="UP000001261"/>
    </source>
</evidence>
<feature type="compositionally biased region" description="Basic and acidic residues" evidence="1">
    <location>
        <begin position="32"/>
        <end position="47"/>
    </location>
</feature>
<keyword evidence="3" id="KW-1185">Reference proteome</keyword>
<evidence type="ECO:0000256" key="1">
    <source>
        <dbReference type="SAM" id="MobiDB-lite"/>
    </source>
</evidence>
<name>A0A0D8JVP2_COCIM</name>